<keyword evidence="9" id="KW-0325">Glycoprotein</keyword>
<keyword evidence="6" id="KW-1133">Transmembrane helix</keyword>
<feature type="binding site" evidence="10">
    <location>
        <position position="83"/>
    </location>
    <ligand>
        <name>ATP</name>
        <dbReference type="ChEBI" id="CHEBI:30616"/>
    </ligand>
</feature>
<keyword evidence="14" id="KW-1185">Reference proteome</keyword>
<evidence type="ECO:0000256" key="2">
    <source>
        <dbReference type="ARBA" id="ARBA00022614"/>
    </source>
</evidence>
<keyword evidence="4" id="KW-0732">Signal</keyword>
<evidence type="ECO:0000256" key="11">
    <source>
        <dbReference type="SAM" id="MobiDB-lite"/>
    </source>
</evidence>
<gene>
    <name evidence="13" type="ORF">P3X46_010706</name>
</gene>
<dbReference type="PANTHER" id="PTHR47986">
    <property type="entry name" value="OSJNBA0070M12.3 PROTEIN"/>
    <property type="match status" value="1"/>
</dbReference>
<evidence type="ECO:0000256" key="9">
    <source>
        <dbReference type="ARBA" id="ARBA00023180"/>
    </source>
</evidence>
<feature type="region of interest" description="Disordered" evidence="11">
    <location>
        <begin position="381"/>
        <end position="400"/>
    </location>
</feature>
<feature type="compositionally biased region" description="Low complexity" evidence="11">
    <location>
        <begin position="7"/>
        <end position="24"/>
    </location>
</feature>
<keyword evidence="8" id="KW-0675">Receptor</keyword>
<evidence type="ECO:0000256" key="3">
    <source>
        <dbReference type="ARBA" id="ARBA00022692"/>
    </source>
</evidence>
<evidence type="ECO:0000256" key="10">
    <source>
        <dbReference type="PROSITE-ProRule" id="PRU10141"/>
    </source>
</evidence>
<dbReference type="Gene3D" id="3.30.200.20">
    <property type="entry name" value="Phosphorylase Kinase, domain 1"/>
    <property type="match status" value="1"/>
</dbReference>
<dbReference type="SUPFAM" id="SSF56112">
    <property type="entry name" value="Protein kinase-like (PK-like)"/>
    <property type="match status" value="1"/>
</dbReference>
<protein>
    <recommendedName>
        <fullName evidence="12">Protein kinase domain-containing protein</fullName>
    </recommendedName>
</protein>
<comment type="subcellular location">
    <subcellularLocation>
        <location evidence="1">Membrane</location>
        <topology evidence="1">Single-pass membrane protein</topology>
    </subcellularLocation>
</comment>
<evidence type="ECO:0000313" key="14">
    <source>
        <dbReference type="Proteomes" id="UP001174677"/>
    </source>
</evidence>
<dbReference type="PANTHER" id="PTHR47986:SF13">
    <property type="entry name" value="RECEPTOR PROTEIN KINASE TMK1-LIKE"/>
    <property type="match status" value="1"/>
</dbReference>
<keyword evidence="3" id="KW-0812">Transmembrane</keyword>
<dbReference type="InterPro" id="IPR052422">
    <property type="entry name" value="Auxin_Ser/Thr_Kinase"/>
</dbReference>
<evidence type="ECO:0000256" key="4">
    <source>
        <dbReference type="ARBA" id="ARBA00022729"/>
    </source>
</evidence>
<dbReference type="InterPro" id="IPR000719">
    <property type="entry name" value="Prot_kinase_dom"/>
</dbReference>
<dbReference type="InterPro" id="IPR001245">
    <property type="entry name" value="Ser-Thr/Tyr_kinase_cat_dom"/>
</dbReference>
<evidence type="ECO:0000256" key="7">
    <source>
        <dbReference type="ARBA" id="ARBA00023136"/>
    </source>
</evidence>
<keyword evidence="5" id="KW-0677">Repeat</keyword>
<evidence type="ECO:0000256" key="8">
    <source>
        <dbReference type="ARBA" id="ARBA00023170"/>
    </source>
</evidence>
<feature type="domain" description="Protein kinase" evidence="12">
    <location>
        <begin position="55"/>
        <end position="334"/>
    </location>
</feature>
<evidence type="ECO:0000256" key="1">
    <source>
        <dbReference type="ARBA" id="ARBA00004167"/>
    </source>
</evidence>
<comment type="caution">
    <text evidence="13">The sequence shown here is derived from an EMBL/GenBank/DDBJ whole genome shotgun (WGS) entry which is preliminary data.</text>
</comment>
<evidence type="ECO:0000259" key="12">
    <source>
        <dbReference type="PROSITE" id="PS50011"/>
    </source>
</evidence>
<evidence type="ECO:0000256" key="5">
    <source>
        <dbReference type="ARBA" id="ARBA00022737"/>
    </source>
</evidence>
<dbReference type="InterPro" id="IPR017441">
    <property type="entry name" value="Protein_kinase_ATP_BS"/>
</dbReference>
<dbReference type="InterPro" id="IPR011009">
    <property type="entry name" value="Kinase-like_dom_sf"/>
</dbReference>
<dbReference type="PROSITE" id="PS00107">
    <property type="entry name" value="PROTEIN_KINASE_ATP"/>
    <property type="match status" value="1"/>
</dbReference>
<organism evidence="13 14">
    <name type="scientific">Hevea brasiliensis</name>
    <name type="common">Para rubber tree</name>
    <name type="synonym">Siphonia brasiliensis</name>
    <dbReference type="NCBI Taxonomy" id="3981"/>
    <lineage>
        <taxon>Eukaryota</taxon>
        <taxon>Viridiplantae</taxon>
        <taxon>Streptophyta</taxon>
        <taxon>Embryophyta</taxon>
        <taxon>Tracheophyta</taxon>
        <taxon>Spermatophyta</taxon>
        <taxon>Magnoliopsida</taxon>
        <taxon>eudicotyledons</taxon>
        <taxon>Gunneridae</taxon>
        <taxon>Pentapetalae</taxon>
        <taxon>rosids</taxon>
        <taxon>fabids</taxon>
        <taxon>Malpighiales</taxon>
        <taxon>Euphorbiaceae</taxon>
        <taxon>Crotonoideae</taxon>
        <taxon>Micrandreae</taxon>
        <taxon>Hevea</taxon>
    </lineage>
</organism>
<dbReference type="Proteomes" id="UP001174677">
    <property type="component" value="Chromosome 6"/>
</dbReference>
<reference evidence="13" key="1">
    <citation type="journal article" date="2023" name="Plant Biotechnol. J.">
        <title>Chromosome-level wild Hevea brasiliensis genome provides new tools for genomic-assisted breeding and valuable loci to elevate rubber yield.</title>
        <authorList>
            <person name="Cheng H."/>
            <person name="Song X."/>
            <person name="Hu Y."/>
            <person name="Wu T."/>
            <person name="Yang Q."/>
            <person name="An Z."/>
            <person name="Feng S."/>
            <person name="Deng Z."/>
            <person name="Wu W."/>
            <person name="Zeng X."/>
            <person name="Tu M."/>
            <person name="Wang X."/>
            <person name="Huang H."/>
        </authorList>
    </citation>
    <scope>NUCLEOTIDE SEQUENCE</scope>
    <source>
        <strain evidence="13">MT/VB/25A 57/8</strain>
    </source>
</reference>
<dbReference type="EMBL" id="JARPOI010000006">
    <property type="protein sequence ID" value="KAJ9178857.1"/>
    <property type="molecule type" value="Genomic_DNA"/>
</dbReference>
<dbReference type="CDD" id="cd14066">
    <property type="entry name" value="STKc_IRAK"/>
    <property type="match status" value="1"/>
</dbReference>
<feature type="region of interest" description="Disordered" evidence="11">
    <location>
        <begin position="1"/>
        <end position="29"/>
    </location>
</feature>
<evidence type="ECO:0000313" key="13">
    <source>
        <dbReference type="EMBL" id="KAJ9178857.1"/>
    </source>
</evidence>
<keyword evidence="10" id="KW-0067">ATP-binding</keyword>
<accession>A0ABQ9MHC2</accession>
<keyword evidence="7" id="KW-0472">Membrane</keyword>
<keyword evidence="10" id="KW-0547">Nucleotide-binding</keyword>
<dbReference type="PROSITE" id="PS50011">
    <property type="entry name" value="PROTEIN_KINASE_DOM"/>
    <property type="match status" value="1"/>
</dbReference>
<evidence type="ECO:0000256" key="6">
    <source>
        <dbReference type="ARBA" id="ARBA00022989"/>
    </source>
</evidence>
<dbReference type="Pfam" id="PF07714">
    <property type="entry name" value="PK_Tyr_Ser-Thr"/>
    <property type="match status" value="1"/>
</dbReference>
<keyword evidence="2" id="KW-0433">Leucine-rich repeat</keyword>
<proteinExistence type="predicted"/>
<dbReference type="Gene3D" id="1.10.510.10">
    <property type="entry name" value="Transferase(Phosphotransferase) domain 1"/>
    <property type="match status" value="1"/>
</dbReference>
<sequence length="400" mass="44298">MVKTVVASNTNGSTSTLTGSGSASRNSSGIGESDVIEAGNVVISIQVLQNVTKYFCPENELGRGGFGVVYKGELDDGTKIAVKRMESGVISSKALDEFQAEIAVFSKVRHRHLVSHLGYSIAGNERILFYEYMPQGALSKHLFHWKSLKLEPLSWKRRLNIALDVARGMEYLHNLAHRSFIHGHLKSSNILLGDDFRAKVSDFGLVKLAPEGEKSMLNRLAATFGYLAPEYAVTGKVTTKVDVFSFGVVLMELLTGLMARDEDRPEESQYLAAWFGHIKSDKQKLRAAIDPALEVKDETFEISIIAELAGHCTARKPSQRPDMSHAVNVLAPLVEKWKPLDDDIEEYCGIDYRLPLKQMVKGWREAKGKDFIYVDLEDSKSSIPARPTGFAEPFTSADGR</sequence>
<name>A0ABQ9MHC2_HEVBR</name>